<protein>
    <submittedName>
        <fullName evidence="2">Uncharacterized protein</fullName>
    </submittedName>
</protein>
<evidence type="ECO:0000313" key="2">
    <source>
        <dbReference type="EMBL" id="ORC08001.1"/>
    </source>
</evidence>
<dbReference type="Proteomes" id="UP000192335">
    <property type="component" value="Unassembled WGS sequence"/>
</dbReference>
<dbReference type="EMBL" id="MWQA01000001">
    <property type="protein sequence ID" value="ORC08001.1"/>
    <property type="molecule type" value="Genomic_DNA"/>
</dbReference>
<organism evidence="2 4">
    <name type="scientific">Mycobacterium persicum</name>
    <dbReference type="NCBI Taxonomy" id="1487726"/>
    <lineage>
        <taxon>Bacteria</taxon>
        <taxon>Bacillati</taxon>
        <taxon>Actinomycetota</taxon>
        <taxon>Actinomycetes</taxon>
        <taxon>Mycobacteriales</taxon>
        <taxon>Mycobacteriaceae</taxon>
        <taxon>Mycobacterium</taxon>
    </lineage>
</organism>
<proteinExistence type="predicted"/>
<dbReference type="RefSeq" id="WP_075546333.1">
    <property type="nucleotide sequence ID" value="NZ_LWCM01000076.1"/>
</dbReference>
<evidence type="ECO:0000313" key="5">
    <source>
        <dbReference type="Proteomes" id="UP000271464"/>
    </source>
</evidence>
<dbReference type="OrthoDB" id="4762570at2"/>
<keyword evidence="5" id="KW-1185">Reference proteome</keyword>
<sequence>MKFTRDYYGGTVEDTEFSWGRGAVPPGKERTPPDQGGKYVGRAPSMADPPKRKDKGYRPSGAPVGYAGEQIAL</sequence>
<evidence type="ECO:0000313" key="4">
    <source>
        <dbReference type="Proteomes" id="UP000192335"/>
    </source>
</evidence>
<name>A0A8E2LN14_9MYCO</name>
<evidence type="ECO:0000313" key="3">
    <source>
        <dbReference type="EMBL" id="VAZ87173.1"/>
    </source>
</evidence>
<reference evidence="2 4" key="1">
    <citation type="submission" date="2017-02" db="EMBL/GenBank/DDBJ databases">
        <title>Mycobacterium kansasii genomes.</title>
        <authorList>
            <person name="Borowka P."/>
            <person name="Strapagiel D."/>
            <person name="Marciniak B."/>
            <person name="Lach J."/>
            <person name="Bakula Z."/>
            <person name="Van Ingen J."/>
            <person name="Safianowska A."/>
            <person name="Brzostek A."/>
            <person name="Dziadek J."/>
            <person name="Jagielski T."/>
        </authorList>
    </citation>
    <scope>NUCLEOTIDE SEQUENCE [LARGE SCALE GENOMIC DNA]</scope>
    <source>
        <strain evidence="2 4">12MK</strain>
    </source>
</reference>
<dbReference type="Proteomes" id="UP000271464">
    <property type="component" value="Unassembled WGS sequence"/>
</dbReference>
<evidence type="ECO:0000256" key="1">
    <source>
        <dbReference type="SAM" id="MobiDB-lite"/>
    </source>
</evidence>
<comment type="caution">
    <text evidence="2">The sequence shown here is derived from an EMBL/GenBank/DDBJ whole genome shotgun (WGS) entry which is preliminary data.</text>
</comment>
<reference evidence="3 5" key="2">
    <citation type="submission" date="2018-09" db="EMBL/GenBank/DDBJ databases">
        <authorList>
            <person name="Tagini F."/>
        </authorList>
    </citation>
    <scope>NUCLEOTIDE SEQUENCE [LARGE SCALE GENOMIC DNA]</scope>
    <source>
        <strain evidence="3 5">MK4</strain>
    </source>
</reference>
<feature type="region of interest" description="Disordered" evidence="1">
    <location>
        <begin position="16"/>
        <end position="73"/>
    </location>
</feature>
<dbReference type="AlphaFoldDB" id="A0A8E2LN14"/>
<dbReference type="GeneID" id="66599013"/>
<gene>
    <name evidence="2" type="ORF">B4U45_16735</name>
    <name evidence="3" type="ORF">LAUMK4_00283</name>
</gene>
<accession>A0A8E2LN14</accession>
<dbReference type="EMBL" id="UPHM01000007">
    <property type="protein sequence ID" value="VAZ87173.1"/>
    <property type="molecule type" value="Genomic_DNA"/>
</dbReference>